<sequence length="282" mass="32751">MSVSGKVKCIEGRNKMLGISRQCELLQLPRSSYYRPRSSLAEGSDNLVLMSLIDEEFLRHPFYGSRKMKDYLNRRGIPVNRKRIQRLMRLMGLESVAPKPNTSRQRKGHKVYPYLQKKISITEADQVWCYYITYIRLAHGFVYLTAVMDWASRYVLSVTLDDDFCVNALKSALRKHKTPGIFNTDQGAQYTGKAFTGALKDHGVQISMDGKGRCMDNIFIERLWRSVKYEKIFLEEFETVPELLSGLKEYFEFYNFERPHQSLVGKTPAEIYWGREVARKAA</sequence>
<dbReference type="AlphaFoldDB" id="E0XVG4"/>
<dbReference type="EMBL" id="GU474888">
    <property type="protein sequence ID" value="ADI18405.1"/>
    <property type="molecule type" value="Genomic_DNA"/>
</dbReference>
<dbReference type="GO" id="GO:0003676">
    <property type="term" value="F:nucleic acid binding"/>
    <property type="evidence" value="ECO:0007669"/>
    <property type="project" value="InterPro"/>
</dbReference>
<dbReference type="InterPro" id="IPR036397">
    <property type="entry name" value="RNaseH_sf"/>
</dbReference>
<evidence type="ECO:0000259" key="1">
    <source>
        <dbReference type="PROSITE" id="PS50994"/>
    </source>
</evidence>
<dbReference type="InterPro" id="IPR012337">
    <property type="entry name" value="RNaseH-like_sf"/>
</dbReference>
<dbReference type="PANTHER" id="PTHR46889:SF4">
    <property type="entry name" value="TRANSPOSASE INSO FOR INSERTION SEQUENCE ELEMENT IS911B-RELATED"/>
    <property type="match status" value="1"/>
</dbReference>
<dbReference type="PANTHER" id="PTHR46889">
    <property type="entry name" value="TRANSPOSASE INSF FOR INSERTION SEQUENCE IS3B-RELATED"/>
    <property type="match status" value="1"/>
</dbReference>
<evidence type="ECO:0000313" key="2">
    <source>
        <dbReference type="EMBL" id="ADI18405.1"/>
    </source>
</evidence>
<dbReference type="InterPro" id="IPR048020">
    <property type="entry name" value="Transpos_IS3"/>
</dbReference>
<dbReference type="SUPFAM" id="SSF53098">
    <property type="entry name" value="Ribonuclease H-like"/>
    <property type="match status" value="1"/>
</dbReference>
<accession>E0XVG4</accession>
<dbReference type="Pfam" id="PF00665">
    <property type="entry name" value="rve"/>
    <property type="match status" value="1"/>
</dbReference>
<dbReference type="InterPro" id="IPR001584">
    <property type="entry name" value="Integrase_cat-core"/>
</dbReference>
<reference evidence="2" key="1">
    <citation type="journal article" date="2011" name="Environ. Microbiol.">
        <title>Time-series analyses of Monterey Bay coastal microbial picoplankton using a 'genome proxy' microarray.</title>
        <authorList>
            <person name="Rich V.I."/>
            <person name="Pham V.D."/>
            <person name="Eppley J."/>
            <person name="Shi Y."/>
            <person name="DeLong E.F."/>
        </authorList>
    </citation>
    <scope>NUCLEOTIDE SEQUENCE</scope>
</reference>
<dbReference type="InterPro" id="IPR050900">
    <property type="entry name" value="Transposase_IS3/IS150/IS904"/>
</dbReference>
<dbReference type="GO" id="GO:0015074">
    <property type="term" value="P:DNA integration"/>
    <property type="evidence" value="ECO:0007669"/>
    <property type="project" value="InterPro"/>
</dbReference>
<organism evidence="2">
    <name type="scientific">uncultured delta proteobacterium HF4000_08N17</name>
    <dbReference type="NCBI Taxonomy" id="710836"/>
    <lineage>
        <taxon>Bacteria</taxon>
        <taxon>Deltaproteobacteria</taxon>
        <taxon>environmental samples</taxon>
    </lineage>
</organism>
<proteinExistence type="predicted"/>
<dbReference type="Pfam" id="PF13276">
    <property type="entry name" value="HTH_21"/>
    <property type="match status" value="1"/>
</dbReference>
<feature type="domain" description="Integrase catalytic" evidence="1">
    <location>
        <begin position="109"/>
        <end position="276"/>
    </location>
</feature>
<dbReference type="Gene3D" id="3.30.420.10">
    <property type="entry name" value="Ribonuclease H-like superfamily/Ribonuclease H"/>
    <property type="match status" value="1"/>
</dbReference>
<dbReference type="PROSITE" id="PS50994">
    <property type="entry name" value="INTEGRASE"/>
    <property type="match status" value="1"/>
</dbReference>
<dbReference type="NCBIfam" id="NF033516">
    <property type="entry name" value="transpos_IS3"/>
    <property type="match status" value="1"/>
</dbReference>
<protein>
    <submittedName>
        <fullName evidence="2">Transposase and inactivated derivatives</fullName>
    </submittedName>
</protein>
<dbReference type="InterPro" id="IPR025948">
    <property type="entry name" value="HTH-like_dom"/>
</dbReference>
<name>E0XVG4_9DELT</name>